<reference evidence="3 4" key="1">
    <citation type="submission" date="2018-05" db="EMBL/GenBank/DDBJ databases">
        <title>Evolution of GPA BGCs.</title>
        <authorList>
            <person name="Waglechner N."/>
            <person name="Wright G.D."/>
        </authorList>
    </citation>
    <scope>NUCLEOTIDE SEQUENCE [LARGE SCALE GENOMIC DNA]</scope>
    <source>
        <strain evidence="3 4">A82846</strain>
    </source>
</reference>
<feature type="domain" description="ORC1/DEAH AAA+ ATPase" evidence="1">
    <location>
        <begin position="31"/>
        <end position="129"/>
    </location>
</feature>
<dbReference type="PANTHER" id="PTHR47691">
    <property type="entry name" value="REGULATOR-RELATED"/>
    <property type="match status" value="1"/>
</dbReference>
<dbReference type="EMBL" id="QHKI01000020">
    <property type="protein sequence ID" value="RSM83182.1"/>
    <property type="molecule type" value="Genomic_DNA"/>
</dbReference>
<dbReference type="Pfam" id="PF25872">
    <property type="entry name" value="HTH_77"/>
    <property type="match status" value="1"/>
</dbReference>
<gene>
    <name evidence="3" type="ORF">DMH04_23895</name>
</gene>
<dbReference type="Gene3D" id="1.25.40.10">
    <property type="entry name" value="Tetratricopeptide repeat domain"/>
    <property type="match status" value="1"/>
</dbReference>
<dbReference type="Gene3D" id="3.40.50.300">
    <property type="entry name" value="P-loop containing nucleotide triphosphate hydrolases"/>
    <property type="match status" value="1"/>
</dbReference>
<dbReference type="SUPFAM" id="SSF52540">
    <property type="entry name" value="P-loop containing nucleoside triphosphate hydrolases"/>
    <property type="match status" value="1"/>
</dbReference>
<dbReference type="InterPro" id="IPR011990">
    <property type="entry name" value="TPR-like_helical_dom_sf"/>
</dbReference>
<dbReference type="PRINTS" id="PR00364">
    <property type="entry name" value="DISEASERSIST"/>
</dbReference>
<feature type="domain" description="Winged helix-turn-helix" evidence="2">
    <location>
        <begin position="270"/>
        <end position="340"/>
    </location>
</feature>
<proteinExistence type="predicted"/>
<dbReference type="InterPro" id="IPR049945">
    <property type="entry name" value="AAA_22"/>
</dbReference>
<organism evidence="3 4">
    <name type="scientific">Kibdelosporangium aridum</name>
    <dbReference type="NCBI Taxonomy" id="2030"/>
    <lineage>
        <taxon>Bacteria</taxon>
        <taxon>Bacillati</taxon>
        <taxon>Actinomycetota</taxon>
        <taxon>Actinomycetes</taxon>
        <taxon>Pseudonocardiales</taxon>
        <taxon>Pseudonocardiaceae</taxon>
        <taxon>Kibdelosporangium</taxon>
    </lineage>
</organism>
<evidence type="ECO:0000313" key="3">
    <source>
        <dbReference type="EMBL" id="RSM83182.1"/>
    </source>
</evidence>
<dbReference type="InterPro" id="IPR058852">
    <property type="entry name" value="HTH_77"/>
</dbReference>
<protein>
    <submittedName>
        <fullName evidence="3">Uncharacterized protein</fullName>
    </submittedName>
</protein>
<evidence type="ECO:0000259" key="2">
    <source>
        <dbReference type="Pfam" id="PF25872"/>
    </source>
</evidence>
<evidence type="ECO:0000313" key="4">
    <source>
        <dbReference type="Proteomes" id="UP000287547"/>
    </source>
</evidence>
<accession>A0A428Z703</accession>
<dbReference type="Proteomes" id="UP000287547">
    <property type="component" value="Unassembled WGS sequence"/>
</dbReference>
<evidence type="ECO:0000259" key="1">
    <source>
        <dbReference type="Pfam" id="PF13401"/>
    </source>
</evidence>
<dbReference type="InterPro" id="IPR027417">
    <property type="entry name" value="P-loop_NTPase"/>
</dbReference>
<dbReference type="AlphaFoldDB" id="A0A428Z703"/>
<name>A0A428Z703_KIBAR</name>
<dbReference type="Pfam" id="PF13401">
    <property type="entry name" value="AAA_22"/>
    <property type="match status" value="1"/>
</dbReference>
<sequence length="698" mass="76621">MGSSGNLPAELTSFVGRRHLVAEGKRLVRCQRLVTLTGAAGIGKTRLALRVATHLRNVFADGAWLVELGAVGDAHLLPHTVADTLGMCDRTDTPVVTTLTKHLHGKQLLLVLDDCQHMLDACAALVSTLLQAVPKLRILTTSREPLRVPGEHLLTVPPLSVPGSDPRRAGRGLAHDEAVRLFADRATANRPGFSLNPGNRTAIARLCRRLDGMPLAIELAALRVRALSPAQILDRLDDYLDTLNAGSQVAVPRLQTLQAAIGWSFTQCSDQAQRLWMRASVFAGGFDLHTADAVGTGNGITSAAILDVVTELLDKSIITRCGDAATIARYRMLEPIRQYGLDKLREAGEKTTIMRRYCQYYLRLAEQGEREWFGPHQVKWCARLRAEQANVRAALDSYLTEPAAALTGLRIAASVWFYWTACGCLREGRYWLDRALALNPQPTPARAKGLWVNARIATFQGDLPAAEQLLSQCLALARQLDDRHALAYGTQMLGIAKLLTGDFRDAEALLQDAIAGHQANQELNCLTLLARVQLANAWVFQGNLERAVDLCEDCRAVCHDHGECWAQSYALHTLALAEWTGGEWDLATVHELECLRLKKTFNDTMGMTLALELLAWITAEQGAGERTGVLLGAAQRSWQDLGLPLFGSSYFMAHHETCVKQARQICGDDEYANAFQYGYWLTLVEAADYALTGRIDPP</sequence>
<dbReference type="Pfam" id="PF13424">
    <property type="entry name" value="TPR_12"/>
    <property type="match status" value="1"/>
</dbReference>
<dbReference type="PANTHER" id="PTHR47691:SF3">
    <property type="entry name" value="HTH-TYPE TRANSCRIPTIONAL REGULATOR RV0890C-RELATED"/>
    <property type="match status" value="1"/>
</dbReference>
<dbReference type="GO" id="GO:0016887">
    <property type="term" value="F:ATP hydrolysis activity"/>
    <property type="evidence" value="ECO:0007669"/>
    <property type="project" value="InterPro"/>
</dbReference>
<dbReference type="SUPFAM" id="SSF48452">
    <property type="entry name" value="TPR-like"/>
    <property type="match status" value="1"/>
</dbReference>
<comment type="caution">
    <text evidence="3">The sequence shown here is derived from an EMBL/GenBank/DDBJ whole genome shotgun (WGS) entry which is preliminary data.</text>
</comment>
<dbReference type="OrthoDB" id="9812579at2"/>